<comment type="caution">
    <text evidence="3">The sequence shown here is derived from an EMBL/GenBank/DDBJ whole genome shotgun (WGS) entry which is preliminary data.</text>
</comment>
<reference evidence="3" key="1">
    <citation type="submission" date="2018-01" db="EMBL/GenBank/DDBJ databases">
        <authorList>
            <person name="Mao J.F."/>
        </authorList>
    </citation>
    <scope>NUCLEOTIDE SEQUENCE</scope>
    <source>
        <strain evidence="3">Huo1</strain>
        <tissue evidence="3">Leaf</tissue>
    </source>
</reference>
<name>A0A8X8WUD1_SALSN</name>
<sequence>MIRYEMKRRFFLVSLFLLYHSALASPNSPWGLNVFQAAGRRVLMSDATKVPDTALVAALDAPVNDKENASGVETNYFIDCGDDWELYSLDKLYESETESNIKTNELTRTDYTLTSFLPNSDKVLWNVTVAEIGAAFLCQDVDKSLTDTLPDESLEPDLPYKMPLLCQSRALVFRLRNQNTFETLSLANWPSKALNHDMMLPASTADVLPPQPNVENVLELLPVQNNGGKFLDGLDSKDIKGILPSDAFKYVVPRTNALAVQATGTSYTNVRSKRKKSRKAGKSGSFDGKQDKEDNEVQHTHTGSDNVRS</sequence>
<accession>A0A8X8WUD1</accession>
<feature type="compositionally biased region" description="Basic and acidic residues" evidence="1">
    <location>
        <begin position="288"/>
        <end position="299"/>
    </location>
</feature>
<proteinExistence type="predicted"/>
<evidence type="ECO:0000313" key="4">
    <source>
        <dbReference type="Proteomes" id="UP000298416"/>
    </source>
</evidence>
<evidence type="ECO:0000256" key="2">
    <source>
        <dbReference type="SAM" id="SignalP"/>
    </source>
</evidence>
<organism evidence="3">
    <name type="scientific">Salvia splendens</name>
    <name type="common">Scarlet sage</name>
    <dbReference type="NCBI Taxonomy" id="180675"/>
    <lineage>
        <taxon>Eukaryota</taxon>
        <taxon>Viridiplantae</taxon>
        <taxon>Streptophyta</taxon>
        <taxon>Embryophyta</taxon>
        <taxon>Tracheophyta</taxon>
        <taxon>Spermatophyta</taxon>
        <taxon>Magnoliopsida</taxon>
        <taxon>eudicotyledons</taxon>
        <taxon>Gunneridae</taxon>
        <taxon>Pentapetalae</taxon>
        <taxon>asterids</taxon>
        <taxon>lamiids</taxon>
        <taxon>Lamiales</taxon>
        <taxon>Lamiaceae</taxon>
        <taxon>Nepetoideae</taxon>
        <taxon>Mentheae</taxon>
        <taxon>Salviinae</taxon>
        <taxon>Salvia</taxon>
        <taxon>Salvia subgen. Calosphace</taxon>
        <taxon>core Calosphace</taxon>
    </lineage>
</organism>
<feature type="compositionally biased region" description="Basic residues" evidence="1">
    <location>
        <begin position="271"/>
        <end position="281"/>
    </location>
</feature>
<feature type="signal peptide" evidence="2">
    <location>
        <begin position="1"/>
        <end position="24"/>
    </location>
</feature>
<keyword evidence="2" id="KW-0732">Signal</keyword>
<reference evidence="3" key="2">
    <citation type="submission" date="2020-08" db="EMBL/GenBank/DDBJ databases">
        <title>Plant Genome Project.</title>
        <authorList>
            <person name="Zhang R.-G."/>
        </authorList>
    </citation>
    <scope>NUCLEOTIDE SEQUENCE</scope>
    <source>
        <strain evidence="3">Huo1</strain>
        <tissue evidence="3">Leaf</tissue>
    </source>
</reference>
<feature type="compositionally biased region" description="Polar residues" evidence="1">
    <location>
        <begin position="300"/>
        <end position="309"/>
    </location>
</feature>
<evidence type="ECO:0000256" key="1">
    <source>
        <dbReference type="SAM" id="MobiDB-lite"/>
    </source>
</evidence>
<feature type="chain" id="PRO_5036478950" evidence="2">
    <location>
        <begin position="25"/>
        <end position="309"/>
    </location>
</feature>
<dbReference type="EMBL" id="PNBA02000014">
    <property type="protein sequence ID" value="KAG6401092.1"/>
    <property type="molecule type" value="Genomic_DNA"/>
</dbReference>
<evidence type="ECO:0000313" key="3">
    <source>
        <dbReference type="EMBL" id="KAG6401092.1"/>
    </source>
</evidence>
<keyword evidence="4" id="KW-1185">Reference proteome</keyword>
<feature type="region of interest" description="Disordered" evidence="1">
    <location>
        <begin position="265"/>
        <end position="309"/>
    </location>
</feature>
<gene>
    <name evidence="3" type="ORF">SASPL_137937</name>
</gene>
<protein>
    <submittedName>
        <fullName evidence="3">Uncharacterized protein</fullName>
    </submittedName>
</protein>
<dbReference type="Proteomes" id="UP000298416">
    <property type="component" value="Unassembled WGS sequence"/>
</dbReference>
<dbReference type="AlphaFoldDB" id="A0A8X8WUD1"/>